<evidence type="ECO:0000256" key="1">
    <source>
        <dbReference type="ARBA" id="ARBA00022723"/>
    </source>
</evidence>
<dbReference type="SUPFAM" id="SSF144232">
    <property type="entry name" value="HIT/MYND zinc finger-like"/>
    <property type="match status" value="1"/>
</dbReference>
<reference evidence="5" key="1">
    <citation type="journal article" date="2020" name="Nature">
        <title>Giant virus diversity and host interactions through global metagenomics.</title>
        <authorList>
            <person name="Schulz F."/>
            <person name="Roux S."/>
            <person name="Paez-Espino D."/>
            <person name="Jungbluth S."/>
            <person name="Walsh D.A."/>
            <person name="Denef V.J."/>
            <person name="McMahon K.D."/>
            <person name="Konstantinidis K.T."/>
            <person name="Eloe-Fadrosh E.A."/>
            <person name="Kyrpides N.C."/>
            <person name="Woyke T."/>
        </authorList>
    </citation>
    <scope>NUCLEOTIDE SEQUENCE</scope>
    <source>
        <strain evidence="5">GVMAG-M-3300023184-186</strain>
    </source>
</reference>
<dbReference type="PROSITE" id="PS01360">
    <property type="entry name" value="ZF_MYND_1"/>
    <property type="match status" value="1"/>
</dbReference>
<dbReference type="Gene3D" id="6.10.140.2220">
    <property type="match status" value="1"/>
</dbReference>
<proteinExistence type="predicted"/>
<protein>
    <recommendedName>
        <fullName evidence="4">MYND-type domain-containing protein</fullName>
    </recommendedName>
</protein>
<name>A0A6C0I2B3_9ZZZZ</name>
<dbReference type="InterPro" id="IPR002893">
    <property type="entry name" value="Znf_MYND"/>
</dbReference>
<evidence type="ECO:0000256" key="3">
    <source>
        <dbReference type="ARBA" id="ARBA00022833"/>
    </source>
</evidence>
<feature type="domain" description="MYND-type" evidence="4">
    <location>
        <begin position="7"/>
        <end position="52"/>
    </location>
</feature>
<dbReference type="Pfam" id="PF01753">
    <property type="entry name" value="zf-MYND"/>
    <property type="match status" value="1"/>
</dbReference>
<dbReference type="AlphaFoldDB" id="A0A6C0I2B3"/>
<sequence length="107" mass="12171">MDKYEICNGCETKFNISTPTADCGKCSKCRCVWYCSKECQARDWKVRHKKSCENINHAADICRVARLLCLNDSENCSAFKRIVVNYNIFSANSTDSSRSGAKKNKKK</sequence>
<keyword evidence="3" id="KW-0862">Zinc</keyword>
<dbReference type="GO" id="GO:0008270">
    <property type="term" value="F:zinc ion binding"/>
    <property type="evidence" value="ECO:0007669"/>
    <property type="project" value="UniProtKB-KW"/>
</dbReference>
<evidence type="ECO:0000313" key="5">
    <source>
        <dbReference type="EMBL" id="QHT86555.1"/>
    </source>
</evidence>
<accession>A0A6C0I2B3</accession>
<evidence type="ECO:0000259" key="4">
    <source>
        <dbReference type="PROSITE" id="PS50865"/>
    </source>
</evidence>
<keyword evidence="2" id="KW-0863">Zinc-finger</keyword>
<keyword evidence="1" id="KW-0479">Metal-binding</keyword>
<dbReference type="PROSITE" id="PS50865">
    <property type="entry name" value="ZF_MYND_2"/>
    <property type="match status" value="1"/>
</dbReference>
<evidence type="ECO:0000256" key="2">
    <source>
        <dbReference type="ARBA" id="ARBA00022771"/>
    </source>
</evidence>
<dbReference type="EMBL" id="MN740071">
    <property type="protein sequence ID" value="QHT86555.1"/>
    <property type="molecule type" value="Genomic_DNA"/>
</dbReference>
<organism evidence="5">
    <name type="scientific">viral metagenome</name>
    <dbReference type="NCBI Taxonomy" id="1070528"/>
    <lineage>
        <taxon>unclassified sequences</taxon>
        <taxon>metagenomes</taxon>
        <taxon>organismal metagenomes</taxon>
    </lineage>
</organism>